<evidence type="ECO:0000313" key="2">
    <source>
        <dbReference type="Proteomes" id="UP000053097"/>
    </source>
</evidence>
<organism evidence="1 2">
    <name type="scientific">Ooceraea biroi</name>
    <name type="common">Clonal raider ant</name>
    <name type="synonym">Cerapachys biroi</name>
    <dbReference type="NCBI Taxonomy" id="2015173"/>
    <lineage>
        <taxon>Eukaryota</taxon>
        <taxon>Metazoa</taxon>
        <taxon>Ecdysozoa</taxon>
        <taxon>Arthropoda</taxon>
        <taxon>Hexapoda</taxon>
        <taxon>Insecta</taxon>
        <taxon>Pterygota</taxon>
        <taxon>Neoptera</taxon>
        <taxon>Endopterygota</taxon>
        <taxon>Hymenoptera</taxon>
        <taxon>Apocrita</taxon>
        <taxon>Aculeata</taxon>
        <taxon>Formicoidea</taxon>
        <taxon>Formicidae</taxon>
        <taxon>Dorylinae</taxon>
        <taxon>Ooceraea</taxon>
    </lineage>
</organism>
<accession>A0A026W7D2</accession>
<keyword evidence="2" id="KW-1185">Reference proteome</keyword>
<dbReference type="Proteomes" id="UP000053097">
    <property type="component" value="Unassembled WGS sequence"/>
</dbReference>
<dbReference type="EMBL" id="KK107364">
    <property type="protein sequence ID" value="EZA51965.1"/>
    <property type="molecule type" value="Genomic_DNA"/>
</dbReference>
<evidence type="ECO:0000313" key="1">
    <source>
        <dbReference type="EMBL" id="EZA51965.1"/>
    </source>
</evidence>
<sequence length="53" mass="6005">MLVGARVAGKRIKTMFVTMTAISMDKGVPDDLMWAIRPWCYSFGSKIEQVRIV</sequence>
<dbReference type="AlphaFoldDB" id="A0A026W7D2"/>
<gene>
    <name evidence="1" type="ORF">X777_09280</name>
</gene>
<protein>
    <submittedName>
        <fullName evidence="1">Uncharacterized protein</fullName>
    </submittedName>
</protein>
<name>A0A026W7D2_OOCBI</name>
<reference evidence="1 2" key="1">
    <citation type="journal article" date="2014" name="Curr. Biol.">
        <title>The genome of the clonal raider ant Cerapachys biroi.</title>
        <authorList>
            <person name="Oxley P.R."/>
            <person name="Ji L."/>
            <person name="Fetter-Pruneda I."/>
            <person name="McKenzie S.K."/>
            <person name="Li C."/>
            <person name="Hu H."/>
            <person name="Zhang G."/>
            <person name="Kronauer D.J."/>
        </authorList>
    </citation>
    <scope>NUCLEOTIDE SEQUENCE [LARGE SCALE GENOMIC DNA]</scope>
</reference>
<proteinExistence type="predicted"/>